<dbReference type="SUPFAM" id="SSF160631">
    <property type="entry name" value="SMI1/KNR4-like"/>
    <property type="match status" value="1"/>
</dbReference>
<dbReference type="AlphaFoldDB" id="A0A8I2HAZ5"/>
<dbReference type="EMBL" id="WEIA01000032">
    <property type="protein sequence ID" value="NLR24359.1"/>
    <property type="molecule type" value="Genomic_DNA"/>
</dbReference>
<evidence type="ECO:0000313" key="4">
    <source>
        <dbReference type="Proteomes" id="UP000646877"/>
    </source>
</evidence>
<keyword evidence="5" id="KW-1185">Reference proteome</keyword>
<dbReference type="RefSeq" id="WP_039491845.1">
    <property type="nucleotide sequence ID" value="NZ_CBCSDF010000035.1"/>
</dbReference>
<protein>
    <submittedName>
        <fullName evidence="2">SMI1/KNR4 family protein</fullName>
    </submittedName>
</protein>
<evidence type="ECO:0000259" key="1">
    <source>
        <dbReference type="SMART" id="SM00860"/>
    </source>
</evidence>
<proteinExistence type="predicted"/>
<gene>
    <name evidence="2" type="ORF">F9Y85_24240</name>
    <name evidence="3" type="ORF">R5H13_24245</name>
</gene>
<reference evidence="2" key="1">
    <citation type="submission" date="2019-10" db="EMBL/GenBank/DDBJ databases">
        <authorList>
            <person name="Paulsen S."/>
        </authorList>
    </citation>
    <scope>NUCLEOTIDE SEQUENCE</scope>
    <source>
        <strain evidence="2">LMG 19692</strain>
    </source>
</reference>
<dbReference type="SMART" id="SM00860">
    <property type="entry name" value="SMI1_KNR4"/>
    <property type="match status" value="1"/>
</dbReference>
<dbReference type="InterPro" id="IPR018958">
    <property type="entry name" value="Knr4/Smi1-like_dom"/>
</dbReference>
<name>A0A8I2HAZ5_9GAMM</name>
<organism evidence="2 4">
    <name type="scientific">Pseudoalteromonas maricaloris</name>
    <dbReference type="NCBI Taxonomy" id="184924"/>
    <lineage>
        <taxon>Bacteria</taxon>
        <taxon>Pseudomonadati</taxon>
        <taxon>Pseudomonadota</taxon>
        <taxon>Gammaproteobacteria</taxon>
        <taxon>Alteromonadales</taxon>
        <taxon>Pseudoalteromonadaceae</taxon>
        <taxon>Pseudoalteromonas</taxon>
    </lineage>
</organism>
<dbReference type="Gene3D" id="3.40.1580.10">
    <property type="entry name" value="SMI1/KNR4-like"/>
    <property type="match status" value="1"/>
</dbReference>
<accession>A0A8I2HAZ5</accession>
<evidence type="ECO:0000313" key="3">
    <source>
        <dbReference type="EMBL" id="WOX30985.1"/>
    </source>
</evidence>
<dbReference type="Pfam" id="PF14567">
    <property type="entry name" value="SUKH_5"/>
    <property type="match status" value="1"/>
</dbReference>
<dbReference type="InterPro" id="IPR037883">
    <property type="entry name" value="Knr4/Smi1-like_sf"/>
</dbReference>
<dbReference type="Proteomes" id="UP000646877">
    <property type="component" value="Unassembled WGS sequence"/>
</dbReference>
<evidence type="ECO:0000313" key="5">
    <source>
        <dbReference type="Proteomes" id="UP001304419"/>
    </source>
</evidence>
<feature type="domain" description="Knr4/Smi1-like" evidence="1">
    <location>
        <begin position="24"/>
        <end position="147"/>
    </location>
</feature>
<dbReference type="EMBL" id="CP137579">
    <property type="protein sequence ID" value="WOX30985.1"/>
    <property type="molecule type" value="Genomic_DNA"/>
</dbReference>
<dbReference type="Proteomes" id="UP001304419">
    <property type="component" value="Chromosome 2"/>
</dbReference>
<evidence type="ECO:0000313" key="2">
    <source>
        <dbReference type="EMBL" id="NLR24359.1"/>
    </source>
</evidence>
<reference evidence="3 5" key="2">
    <citation type="submission" date="2023-10" db="EMBL/GenBank/DDBJ databases">
        <title>To unveil natural product biosynthetic capacity in Pseudoalteromonas.</title>
        <authorList>
            <person name="Wang J."/>
        </authorList>
    </citation>
    <scope>NUCLEOTIDE SEQUENCE [LARGE SCALE GENOMIC DNA]</scope>
    <source>
        <strain evidence="3 5">DSM 15914</strain>
    </source>
</reference>
<sequence length="152" mass="17685">MKNFTHDELKQRLESLNEFEYQGSHSDLEIKEAESVLNLRLPESFKDYLKAWGNIAIGPIEILGLTKTPNFINAEYPNFVWFTLKKRSNDQLPKELVVFHSVNNEFLYCINCSKPLSNGECVITVWNNLDKIVEQEYHVGFNNFILGILEDE</sequence>